<gene>
    <name evidence="2" type="ORF">PCAL00307_LOCUS22620</name>
    <name evidence="3" type="ORF">PECAL_4P04190</name>
</gene>
<reference evidence="2" key="1">
    <citation type="submission" date="2021-01" db="EMBL/GenBank/DDBJ databases">
        <authorList>
            <person name="Corre E."/>
            <person name="Pelletier E."/>
            <person name="Niang G."/>
            <person name="Scheremetjew M."/>
            <person name="Finn R."/>
            <person name="Kale V."/>
            <person name="Holt S."/>
            <person name="Cochrane G."/>
            <person name="Meng A."/>
            <person name="Brown T."/>
            <person name="Cohen L."/>
        </authorList>
    </citation>
    <scope>NUCLEOTIDE SEQUENCE</scope>
    <source>
        <strain evidence="2">CCMP1756</strain>
    </source>
</reference>
<keyword evidence="4" id="KW-1185">Reference proteome</keyword>
<protein>
    <submittedName>
        <fullName evidence="2">Uncharacterized protein</fullName>
    </submittedName>
</protein>
<dbReference type="Gene3D" id="3.30.830.10">
    <property type="entry name" value="Metalloenzyme, LuxS/M16 peptidase-like"/>
    <property type="match status" value="1"/>
</dbReference>
<evidence type="ECO:0000256" key="1">
    <source>
        <dbReference type="ARBA" id="ARBA00007261"/>
    </source>
</evidence>
<evidence type="ECO:0000313" key="4">
    <source>
        <dbReference type="Proteomes" id="UP000789595"/>
    </source>
</evidence>
<dbReference type="InterPro" id="IPR050361">
    <property type="entry name" value="MPP/UQCRC_Complex"/>
</dbReference>
<dbReference type="PANTHER" id="PTHR11851">
    <property type="entry name" value="METALLOPROTEASE"/>
    <property type="match status" value="1"/>
</dbReference>
<reference evidence="3" key="2">
    <citation type="submission" date="2021-11" db="EMBL/GenBank/DDBJ databases">
        <authorList>
            <consortium name="Genoscope - CEA"/>
            <person name="William W."/>
        </authorList>
    </citation>
    <scope>NUCLEOTIDE SEQUENCE</scope>
</reference>
<dbReference type="GO" id="GO:0046872">
    <property type="term" value="F:metal ion binding"/>
    <property type="evidence" value="ECO:0007669"/>
    <property type="project" value="InterPro"/>
</dbReference>
<evidence type="ECO:0000313" key="3">
    <source>
        <dbReference type="EMBL" id="CAH0373238.1"/>
    </source>
</evidence>
<organism evidence="2">
    <name type="scientific">Pelagomonas calceolata</name>
    <dbReference type="NCBI Taxonomy" id="35677"/>
    <lineage>
        <taxon>Eukaryota</taxon>
        <taxon>Sar</taxon>
        <taxon>Stramenopiles</taxon>
        <taxon>Ochrophyta</taxon>
        <taxon>Pelagophyceae</taxon>
        <taxon>Pelagomonadales</taxon>
        <taxon>Pelagomonadaceae</taxon>
        <taxon>Pelagomonas</taxon>
    </lineage>
</organism>
<accession>A0A7S4EDV8</accession>
<name>A0A7S4EDV8_9STRA</name>
<dbReference type="GO" id="GO:0005739">
    <property type="term" value="C:mitochondrion"/>
    <property type="evidence" value="ECO:0007669"/>
    <property type="project" value="TreeGrafter"/>
</dbReference>
<dbReference type="EMBL" id="HBIW01026258">
    <property type="protein sequence ID" value="CAE0707169.1"/>
    <property type="molecule type" value="Transcribed_RNA"/>
</dbReference>
<evidence type="ECO:0000313" key="2">
    <source>
        <dbReference type="EMBL" id="CAE0707169.1"/>
    </source>
</evidence>
<dbReference type="EMBL" id="CAKKNE010000004">
    <property type="protein sequence ID" value="CAH0373238.1"/>
    <property type="molecule type" value="Genomic_DNA"/>
</dbReference>
<sequence length="368" mass="36953">MAALLRRAPRLARRARTFASDAYLGGDLETSTLPNGVVVTTTAPGAPLTCVGVGVGRGASHGPRSAALAASLNSFKTANGRTDLRIQRDLEVAGSMPFSQFDAHQTTTVCTQHVVTREAPCVADAFQAAALAAGVGRDALTAWEFEETKASPFALNALARHASLEEQVASAAYGKAYSPLGSAEDLAALSSADVDAWLQEAMSSAPITAIGLGMEHAVMVSLAQSVLGELAERQPSAEKFPAFQPGGVVAISGDAGCAIGVPAPADEAMALTVASAVGGSLSQGLVVVTGEDKEACTAQLNAIGDVALAKVSAASDLLDLAPEALAALIARGQDPAALYDAILALDDAAISAAHASATSNAPVAVIAA</sequence>
<comment type="similarity">
    <text evidence="1">Belongs to the peptidase M16 family.</text>
</comment>
<dbReference type="SUPFAM" id="SSF63411">
    <property type="entry name" value="LuxS/MPP-like metallohydrolase"/>
    <property type="match status" value="1"/>
</dbReference>
<dbReference type="PANTHER" id="PTHR11851:SF49">
    <property type="entry name" value="MITOCHONDRIAL-PROCESSING PEPTIDASE SUBUNIT ALPHA"/>
    <property type="match status" value="1"/>
</dbReference>
<proteinExistence type="inferred from homology"/>
<dbReference type="Proteomes" id="UP000789595">
    <property type="component" value="Unassembled WGS sequence"/>
</dbReference>
<dbReference type="InterPro" id="IPR011249">
    <property type="entry name" value="Metalloenz_LuxS/M16"/>
</dbReference>
<dbReference type="AlphaFoldDB" id="A0A7S4EDV8"/>